<organism evidence="3 4">
    <name type="scientific">Amanita thiersii Skay4041</name>
    <dbReference type="NCBI Taxonomy" id="703135"/>
    <lineage>
        <taxon>Eukaryota</taxon>
        <taxon>Fungi</taxon>
        <taxon>Dikarya</taxon>
        <taxon>Basidiomycota</taxon>
        <taxon>Agaricomycotina</taxon>
        <taxon>Agaricomycetes</taxon>
        <taxon>Agaricomycetidae</taxon>
        <taxon>Agaricales</taxon>
        <taxon>Pluteineae</taxon>
        <taxon>Amanitaceae</taxon>
        <taxon>Amanita</taxon>
    </lineage>
</organism>
<evidence type="ECO:0000256" key="1">
    <source>
        <dbReference type="SAM" id="Coils"/>
    </source>
</evidence>
<protein>
    <submittedName>
        <fullName evidence="3">Uncharacterized protein</fullName>
    </submittedName>
</protein>
<feature type="region of interest" description="Disordered" evidence="2">
    <location>
        <begin position="1"/>
        <end position="117"/>
    </location>
</feature>
<feature type="region of interest" description="Disordered" evidence="2">
    <location>
        <begin position="639"/>
        <end position="666"/>
    </location>
</feature>
<accession>A0A2A9NAX1</accession>
<reference evidence="3 4" key="1">
    <citation type="submission" date="2014-02" db="EMBL/GenBank/DDBJ databases">
        <title>Transposable element dynamics among asymbiotic and ectomycorrhizal Amanita fungi.</title>
        <authorList>
            <consortium name="DOE Joint Genome Institute"/>
            <person name="Hess J."/>
            <person name="Skrede I."/>
            <person name="Wolfe B."/>
            <person name="LaButti K."/>
            <person name="Ohm R.A."/>
            <person name="Grigoriev I.V."/>
            <person name="Pringle A."/>
        </authorList>
    </citation>
    <scope>NUCLEOTIDE SEQUENCE [LARGE SCALE GENOMIC DNA]</scope>
    <source>
        <strain evidence="3 4">SKay4041</strain>
    </source>
</reference>
<evidence type="ECO:0000313" key="4">
    <source>
        <dbReference type="Proteomes" id="UP000242287"/>
    </source>
</evidence>
<dbReference type="EMBL" id="KZ302408">
    <property type="protein sequence ID" value="PFH45387.1"/>
    <property type="molecule type" value="Genomic_DNA"/>
</dbReference>
<sequence>MSTTPSYKRHSLNISTSTPPRPLQLIDRPPSASSLLGPMTAPGRAYSYPRPLTTTPTHPRHANSPTPGAFSTPRSPSPSPLPSPLRSAPVSSSTPRRQSSISYKRSSYDPVTNTPTLSEEDFTRHHQHNHYNQSYYNYAQSPASSAAAVMAAKKRRPVSMIYPSRPASVSANAKGGVMSKADRRKSLGLGLGPDLDLAGLGGEVEESERERQPLTLAEKHADLLRFIAQKESKCLELRSQLSVHEAELLQLKRKWERIVSRSFESPTSLCGSASSASSTSSPPSSFPTSALSGSGSSPSSASVPHSGGVTVLEGIKESVRLLAAGLSITSPPINTTTNLNITSQQSPHLGTPHKASRTPTPRIYTHNKGLSTNLSTTSTSSVSTSAGSNTKSGSPSSSCWTRRSLETSLSGSSASSISVSASGLEEIRSGAGLFSVSCVDGSVGNKEDATKGEKVDEEVDVTELIVRDTGATPTVSPNPKFRRRVSVRMVQEQRRQLELQLQQQQQQMEAVSVDAREDVERKEVGWMGCDGDVGVVVGSTGVEEKAGKRGVMGRCHRRKSRDVERDLAKDLERERRGSEEMLVALDSFGFGGGVAPNGKGADKEKERKEKRASLVGGMQMMLPPVSSIPGLGSLASVGWNQGQSPNLSPGANPNPERKDGGGVGWGGKKWPWEGLSGLGKSGDDMLGLGLSSGKGTGMGRSQKRGSLLLDVSQSLASAFSLAGAGLVGGGGGDQVSGKGGQGERSLLDDDDDDDEMGGIGGSGSCIGLGMGGVSMGVMQPVRKYQGVDQVTSTATPGGNEAIKVGGEKSDKGEDEDEWNW</sequence>
<feature type="compositionally biased region" description="Polar residues" evidence="2">
    <location>
        <begin position="1"/>
        <end position="18"/>
    </location>
</feature>
<dbReference type="STRING" id="703135.A0A2A9NAX1"/>
<feature type="compositionally biased region" description="Low complexity" evidence="2">
    <location>
        <begin position="333"/>
        <end position="343"/>
    </location>
</feature>
<feature type="region of interest" description="Disordered" evidence="2">
    <location>
        <begin position="265"/>
        <end position="306"/>
    </location>
</feature>
<proteinExistence type="predicted"/>
<evidence type="ECO:0000256" key="2">
    <source>
        <dbReference type="SAM" id="MobiDB-lite"/>
    </source>
</evidence>
<name>A0A2A9NAX1_9AGAR</name>
<gene>
    <name evidence="3" type="ORF">AMATHDRAFT_9357</name>
</gene>
<dbReference type="OrthoDB" id="3204900at2759"/>
<feature type="coiled-coil region" evidence="1">
    <location>
        <begin position="227"/>
        <end position="254"/>
    </location>
</feature>
<feature type="region of interest" description="Disordered" evidence="2">
    <location>
        <begin position="333"/>
        <end position="401"/>
    </location>
</feature>
<feature type="region of interest" description="Disordered" evidence="2">
    <location>
        <begin position="790"/>
        <end position="820"/>
    </location>
</feature>
<feature type="coiled-coil region" evidence="1">
    <location>
        <begin position="487"/>
        <end position="514"/>
    </location>
</feature>
<feature type="region of interest" description="Disordered" evidence="2">
    <location>
        <begin position="729"/>
        <end position="762"/>
    </location>
</feature>
<feature type="compositionally biased region" description="Polar residues" evidence="2">
    <location>
        <begin position="103"/>
        <end position="117"/>
    </location>
</feature>
<feature type="compositionally biased region" description="Polar residues" evidence="2">
    <location>
        <begin position="639"/>
        <end position="651"/>
    </location>
</feature>
<feature type="compositionally biased region" description="Low complexity" evidence="2">
    <location>
        <begin position="84"/>
        <end position="102"/>
    </location>
</feature>
<dbReference type="Proteomes" id="UP000242287">
    <property type="component" value="Unassembled WGS sequence"/>
</dbReference>
<feature type="compositionally biased region" description="Gly residues" evidence="2">
    <location>
        <begin position="729"/>
        <end position="742"/>
    </location>
</feature>
<feature type="compositionally biased region" description="Low complexity" evidence="2">
    <location>
        <begin position="368"/>
        <end position="398"/>
    </location>
</feature>
<keyword evidence="1" id="KW-0175">Coiled coil</keyword>
<dbReference type="AlphaFoldDB" id="A0A2A9NAX1"/>
<keyword evidence="4" id="KW-1185">Reference proteome</keyword>
<evidence type="ECO:0000313" key="3">
    <source>
        <dbReference type="EMBL" id="PFH45387.1"/>
    </source>
</evidence>